<evidence type="ECO:0000313" key="1">
    <source>
        <dbReference type="EMBL" id="KJA14782.1"/>
    </source>
</evidence>
<gene>
    <name evidence="1" type="ORF">HYPSUDRAFT_208410</name>
</gene>
<dbReference type="Proteomes" id="UP000054270">
    <property type="component" value="Unassembled WGS sequence"/>
</dbReference>
<proteinExistence type="predicted"/>
<evidence type="ECO:0000313" key="2">
    <source>
        <dbReference type="Proteomes" id="UP000054270"/>
    </source>
</evidence>
<accession>A0A0D2KJH5</accession>
<reference evidence="2" key="1">
    <citation type="submission" date="2014-04" db="EMBL/GenBank/DDBJ databases">
        <title>Evolutionary Origins and Diversification of the Mycorrhizal Mutualists.</title>
        <authorList>
            <consortium name="DOE Joint Genome Institute"/>
            <consortium name="Mycorrhizal Genomics Consortium"/>
            <person name="Kohler A."/>
            <person name="Kuo A."/>
            <person name="Nagy L.G."/>
            <person name="Floudas D."/>
            <person name="Copeland A."/>
            <person name="Barry K.W."/>
            <person name="Cichocki N."/>
            <person name="Veneault-Fourrey C."/>
            <person name="LaButti K."/>
            <person name="Lindquist E.A."/>
            <person name="Lipzen A."/>
            <person name="Lundell T."/>
            <person name="Morin E."/>
            <person name="Murat C."/>
            <person name="Riley R."/>
            <person name="Ohm R."/>
            <person name="Sun H."/>
            <person name="Tunlid A."/>
            <person name="Henrissat B."/>
            <person name="Grigoriev I.V."/>
            <person name="Hibbett D.S."/>
            <person name="Martin F."/>
        </authorList>
    </citation>
    <scope>NUCLEOTIDE SEQUENCE [LARGE SCALE GENOMIC DNA]</scope>
    <source>
        <strain evidence="2">FD-334 SS-4</strain>
    </source>
</reference>
<dbReference type="EMBL" id="KN817665">
    <property type="protein sequence ID" value="KJA14782.1"/>
    <property type="molecule type" value="Genomic_DNA"/>
</dbReference>
<dbReference type="AlphaFoldDB" id="A0A0D2KJH5"/>
<protein>
    <submittedName>
        <fullName evidence="1">Uncharacterized protein</fullName>
    </submittedName>
</protein>
<keyword evidence="2" id="KW-1185">Reference proteome</keyword>
<organism evidence="1 2">
    <name type="scientific">Hypholoma sublateritium (strain FD-334 SS-4)</name>
    <dbReference type="NCBI Taxonomy" id="945553"/>
    <lineage>
        <taxon>Eukaryota</taxon>
        <taxon>Fungi</taxon>
        <taxon>Dikarya</taxon>
        <taxon>Basidiomycota</taxon>
        <taxon>Agaricomycotina</taxon>
        <taxon>Agaricomycetes</taxon>
        <taxon>Agaricomycetidae</taxon>
        <taxon>Agaricales</taxon>
        <taxon>Agaricineae</taxon>
        <taxon>Strophariaceae</taxon>
        <taxon>Hypholoma</taxon>
    </lineage>
</organism>
<sequence>MTIGQQASEKQALSLSNDTCGRNMVSNSSITDREWRLLCTTCSSVPIRDYFQPNYADLTPATRVPHEGKEPTPHSLLTEILARRTQCSLCRLIGHAIHAAAKQYRRLPCPAPEDSDTLRIEDLFDEPDTTKLRCYIHAEPIELLEAEIALIPNQAFRLVITMRVDGGSGGVLSRPDYTKMREMIFAQTTYATRIHTPRSPSPTIARHDRAAGRMRPQRLRSYPPSPSHHDLTPAKNTARISATRVLFRPAVPFLPPAYLYSAVK</sequence>
<name>A0A0D2KJH5_HYPSF</name>